<dbReference type="EMBL" id="VSSQ01052513">
    <property type="protein sequence ID" value="MPN06586.1"/>
    <property type="molecule type" value="Genomic_DNA"/>
</dbReference>
<protein>
    <submittedName>
        <fullName evidence="1">Uncharacterized protein</fullName>
    </submittedName>
</protein>
<sequence>MLVTYAYVPFGLTATPPVSAPKSSVDVVFVSSLTIVKVPLVSTAGDMMSGNVRFSSGIVTASSGTVTLSPDTTTSSCGIISTGVSVTSSTGVSVTSSTGVSVTSSTGVSVTSSTGVSVTTSVSLASGSAGNNVSPFCALTNALVIDIKKIVAMKRLNILCVLSDFCFPICYTLQILLNLTQFDLFLYAFIRCIK</sequence>
<reference evidence="1" key="1">
    <citation type="submission" date="2019-08" db="EMBL/GenBank/DDBJ databases">
        <authorList>
            <person name="Kucharzyk K."/>
            <person name="Murdoch R.W."/>
            <person name="Higgins S."/>
            <person name="Loffler F."/>
        </authorList>
    </citation>
    <scope>NUCLEOTIDE SEQUENCE</scope>
</reference>
<proteinExistence type="predicted"/>
<name>A0A645EYS8_9ZZZZ</name>
<comment type="caution">
    <text evidence="1">The sequence shown here is derived from an EMBL/GenBank/DDBJ whole genome shotgun (WGS) entry which is preliminary data.</text>
</comment>
<organism evidence="1">
    <name type="scientific">bioreactor metagenome</name>
    <dbReference type="NCBI Taxonomy" id="1076179"/>
    <lineage>
        <taxon>unclassified sequences</taxon>
        <taxon>metagenomes</taxon>
        <taxon>ecological metagenomes</taxon>
    </lineage>
</organism>
<gene>
    <name evidence="1" type="ORF">SDC9_153842</name>
</gene>
<evidence type="ECO:0000313" key="1">
    <source>
        <dbReference type="EMBL" id="MPN06586.1"/>
    </source>
</evidence>
<dbReference type="AlphaFoldDB" id="A0A645EYS8"/>
<accession>A0A645EYS8</accession>